<dbReference type="InterPro" id="IPR051936">
    <property type="entry name" value="Heme-iron_electron_transfer"/>
</dbReference>
<keyword evidence="5 16" id="KW-0349">Heme</keyword>
<keyword evidence="7" id="KW-0479">Metal-binding</keyword>
<comment type="catalytic activity">
    <reaction evidence="14">
        <text>nitrate + a quinol = a quinone + nitrite + H2O</text>
        <dbReference type="Rhea" id="RHEA:56144"/>
        <dbReference type="ChEBI" id="CHEBI:15377"/>
        <dbReference type="ChEBI" id="CHEBI:16301"/>
        <dbReference type="ChEBI" id="CHEBI:17632"/>
        <dbReference type="ChEBI" id="CHEBI:24646"/>
        <dbReference type="ChEBI" id="CHEBI:132124"/>
        <dbReference type="EC" id="1.7.5.1"/>
    </reaction>
</comment>
<keyword evidence="8" id="KW-0249">Electron transport</keyword>
<feature type="binding site" description="axial binding residue" evidence="16">
    <location>
        <position position="56"/>
    </location>
    <ligand>
        <name>heme b</name>
        <dbReference type="ChEBI" id="CHEBI:60344"/>
        <label>1</label>
    </ligand>
    <ligandPart>
        <name>Fe</name>
        <dbReference type="ChEBI" id="CHEBI:18248"/>
    </ligandPart>
</feature>
<evidence type="ECO:0000256" key="3">
    <source>
        <dbReference type="ARBA" id="ARBA00022448"/>
    </source>
</evidence>
<dbReference type="AlphaFoldDB" id="A0A0P9CWS0"/>
<keyword evidence="4" id="KW-1003">Cell membrane</keyword>
<dbReference type="PATRIC" id="fig|381306.5.peg.1492"/>
<dbReference type="GO" id="GO:0042128">
    <property type="term" value="P:nitrate assimilation"/>
    <property type="evidence" value="ECO:0007669"/>
    <property type="project" value="UniProtKB-KW"/>
</dbReference>
<keyword evidence="6 17" id="KW-0812">Transmembrane</keyword>
<dbReference type="EC" id="1.7.5.1" evidence="2"/>
<evidence type="ECO:0000259" key="18">
    <source>
        <dbReference type="Pfam" id="PF02665"/>
    </source>
</evidence>
<gene>
    <name evidence="19" type="ORF">SAMN05661077_1829</name>
</gene>
<keyword evidence="13 17" id="KW-0472">Membrane</keyword>
<name>A0A0P9CWS0_9GAMM</name>
<evidence type="ECO:0000256" key="12">
    <source>
        <dbReference type="ARBA" id="ARBA00023063"/>
    </source>
</evidence>
<dbReference type="STRING" id="381306.AN478_04970"/>
<dbReference type="GO" id="GO:0009055">
    <property type="term" value="F:electron transfer activity"/>
    <property type="evidence" value="ECO:0007669"/>
    <property type="project" value="TreeGrafter"/>
</dbReference>
<evidence type="ECO:0000256" key="9">
    <source>
        <dbReference type="ARBA" id="ARBA00022989"/>
    </source>
</evidence>
<dbReference type="PANTHER" id="PTHR30598:SF3">
    <property type="entry name" value="RESPIRATORY NITRATE REDUCTASE 1 GAMMA CHAIN"/>
    <property type="match status" value="1"/>
</dbReference>
<feature type="domain" description="NarG-like" evidence="18">
    <location>
        <begin position="6"/>
        <end position="224"/>
    </location>
</feature>
<dbReference type="GO" id="GO:0005886">
    <property type="term" value="C:plasma membrane"/>
    <property type="evidence" value="ECO:0007669"/>
    <property type="project" value="UniProtKB-SubCell"/>
</dbReference>
<dbReference type="InterPro" id="IPR023234">
    <property type="entry name" value="NarG-like_domain"/>
</dbReference>
<dbReference type="OrthoDB" id="9788113at2"/>
<dbReference type="FunFam" id="1.20.950.20:FF:000001">
    <property type="entry name" value="Respiratory nitrate reductase subunit gamma"/>
    <property type="match status" value="1"/>
</dbReference>
<evidence type="ECO:0000256" key="4">
    <source>
        <dbReference type="ARBA" id="ARBA00022475"/>
    </source>
</evidence>
<keyword evidence="11 16" id="KW-0408">Iron</keyword>
<feature type="transmembrane region" description="Helical" evidence="17">
    <location>
        <begin position="129"/>
        <end position="149"/>
    </location>
</feature>
<feature type="transmembrane region" description="Helical" evidence="17">
    <location>
        <begin position="48"/>
        <end position="70"/>
    </location>
</feature>
<dbReference type="SUPFAM" id="SSF103501">
    <property type="entry name" value="Respiratory nitrate reductase 1 gamma chain"/>
    <property type="match status" value="1"/>
</dbReference>
<organism evidence="19 20">
    <name type="scientific">Thiohalorhabdus denitrificans</name>
    <dbReference type="NCBI Taxonomy" id="381306"/>
    <lineage>
        <taxon>Bacteria</taxon>
        <taxon>Pseudomonadati</taxon>
        <taxon>Pseudomonadota</taxon>
        <taxon>Gammaproteobacteria</taxon>
        <taxon>Thiohalorhabdales</taxon>
        <taxon>Thiohalorhabdaceae</taxon>
        <taxon>Thiohalorhabdus</taxon>
    </lineage>
</organism>
<evidence type="ECO:0000256" key="7">
    <source>
        <dbReference type="ARBA" id="ARBA00022723"/>
    </source>
</evidence>
<dbReference type="GO" id="GO:0009325">
    <property type="term" value="C:nitrate reductase complex"/>
    <property type="evidence" value="ECO:0007669"/>
    <property type="project" value="InterPro"/>
</dbReference>
<dbReference type="InterPro" id="IPR003816">
    <property type="entry name" value="Nitrate_red_gam"/>
</dbReference>
<dbReference type="GO" id="GO:0046872">
    <property type="term" value="F:metal ion binding"/>
    <property type="evidence" value="ECO:0007669"/>
    <property type="project" value="UniProtKB-KW"/>
</dbReference>
<feature type="binding site" description="axial binding residue" evidence="16">
    <location>
        <position position="205"/>
    </location>
    <ligand>
        <name>heme b</name>
        <dbReference type="ChEBI" id="CHEBI:60344"/>
        <label>1</label>
    </ligand>
    <ligandPart>
        <name>Fe</name>
        <dbReference type="ChEBI" id="CHEBI:18248"/>
    </ligandPart>
</feature>
<comment type="subcellular location">
    <subcellularLocation>
        <location evidence="1">Cell membrane</location>
        <topology evidence="1">Multi-pass membrane protein</topology>
    </subcellularLocation>
</comment>
<reference evidence="20" key="1">
    <citation type="submission" date="2016-10" db="EMBL/GenBank/DDBJ databases">
        <authorList>
            <person name="Varghese N."/>
        </authorList>
    </citation>
    <scope>NUCLEOTIDE SEQUENCE [LARGE SCALE GENOMIC DNA]</scope>
    <source>
        <strain evidence="20">HL 19</strain>
    </source>
</reference>
<dbReference type="GO" id="GO:0020037">
    <property type="term" value="F:heme binding"/>
    <property type="evidence" value="ECO:0007669"/>
    <property type="project" value="TreeGrafter"/>
</dbReference>
<feature type="transmembrane region" description="Helical" evidence="17">
    <location>
        <begin position="6"/>
        <end position="28"/>
    </location>
</feature>
<evidence type="ECO:0000313" key="19">
    <source>
        <dbReference type="EMBL" id="SCY35030.1"/>
    </source>
</evidence>
<accession>A0A0P9CWS0</accession>
<keyword evidence="3" id="KW-0813">Transport</keyword>
<feature type="transmembrane region" description="Helical" evidence="17">
    <location>
        <begin position="182"/>
        <end position="200"/>
    </location>
</feature>
<dbReference type="GO" id="GO:0160182">
    <property type="term" value="F:nitrate reductase (quinone) activity"/>
    <property type="evidence" value="ECO:0007669"/>
    <property type="project" value="UniProtKB-EC"/>
</dbReference>
<protein>
    <recommendedName>
        <fullName evidence="2">nitrate reductase (quinone)</fullName>
        <ecNumber evidence="2">1.7.5.1</ecNumber>
    </recommendedName>
</protein>
<evidence type="ECO:0000256" key="5">
    <source>
        <dbReference type="ARBA" id="ARBA00022617"/>
    </source>
</evidence>
<evidence type="ECO:0000256" key="17">
    <source>
        <dbReference type="SAM" id="Phobius"/>
    </source>
</evidence>
<dbReference type="EMBL" id="FMUN01000005">
    <property type="protein sequence ID" value="SCY35030.1"/>
    <property type="molecule type" value="Genomic_DNA"/>
</dbReference>
<dbReference type="PANTHER" id="PTHR30598">
    <property type="entry name" value="NITRATE REDUCTASE PRIVATE CHAPERONE, REDOX ENZYME MATURATION PROTEIN REMP FAMILY"/>
    <property type="match status" value="1"/>
</dbReference>
<sequence length="228" mass="25774">METLHHILFGIYPYIALATFLVGSVLTYNHKQRRWGSKSSQLLEGDRLRMASILFHSGILLLFFGHLVGLLTPPELFHALGISAAAKQQLAMTAGGIFGTMCLIGLAMLIHRRMTNRRVYKNSSGMDIFILWLLLATLLLGLVTIPVSASHPEGHVMEQLMHWAQAIVTLRPASHLLLEVSFLYKLHILFGLTVFLVFPFSRLVHIWSAPVGYINRPYQLVRRRVQHT</sequence>
<keyword evidence="20" id="KW-1185">Reference proteome</keyword>
<feature type="transmembrane region" description="Helical" evidence="17">
    <location>
        <begin position="90"/>
        <end position="109"/>
    </location>
</feature>
<comment type="subunit">
    <text evidence="15">Dimer of heterotrimers each composed of an alpha, a beta and a gamma chain. Alpha and beta are catalytic chains; gamma chains are involved in binding the enzyme complex to the cytoplasmic membrane.</text>
</comment>
<evidence type="ECO:0000256" key="1">
    <source>
        <dbReference type="ARBA" id="ARBA00004651"/>
    </source>
</evidence>
<evidence type="ECO:0000256" key="10">
    <source>
        <dbReference type="ARBA" id="ARBA00023002"/>
    </source>
</evidence>
<evidence type="ECO:0000256" key="15">
    <source>
        <dbReference type="ARBA" id="ARBA00063882"/>
    </source>
</evidence>
<evidence type="ECO:0000256" key="13">
    <source>
        <dbReference type="ARBA" id="ARBA00023136"/>
    </source>
</evidence>
<dbReference type="Gene3D" id="1.20.950.20">
    <property type="entry name" value="Transmembrane di-heme cytochromes, Chain C"/>
    <property type="match status" value="1"/>
</dbReference>
<dbReference type="RefSeq" id="WP_054965505.1">
    <property type="nucleotide sequence ID" value="NZ_FMUN01000005.1"/>
</dbReference>
<dbReference type="GO" id="GO:0019645">
    <property type="term" value="P:anaerobic electron transport chain"/>
    <property type="evidence" value="ECO:0007669"/>
    <property type="project" value="TreeGrafter"/>
</dbReference>
<evidence type="ECO:0000256" key="14">
    <source>
        <dbReference type="ARBA" id="ARBA00048294"/>
    </source>
</evidence>
<keyword evidence="12" id="KW-0534">Nitrate assimilation</keyword>
<dbReference type="InterPro" id="IPR036197">
    <property type="entry name" value="NarG-like_sf"/>
</dbReference>
<evidence type="ECO:0000256" key="6">
    <source>
        <dbReference type="ARBA" id="ARBA00022692"/>
    </source>
</evidence>
<feature type="binding site" description="axial binding residue" evidence="16">
    <location>
        <position position="187"/>
    </location>
    <ligand>
        <name>heme b</name>
        <dbReference type="ChEBI" id="CHEBI:60344"/>
        <label>2</label>
    </ligand>
    <ligandPart>
        <name>Fe</name>
        <dbReference type="ChEBI" id="CHEBI:18248"/>
    </ligandPart>
</feature>
<dbReference type="NCBIfam" id="TIGR00351">
    <property type="entry name" value="narI"/>
    <property type="match status" value="1"/>
</dbReference>
<dbReference type="Proteomes" id="UP000183104">
    <property type="component" value="Unassembled WGS sequence"/>
</dbReference>
<keyword evidence="9 17" id="KW-1133">Transmembrane helix</keyword>
<evidence type="ECO:0000256" key="11">
    <source>
        <dbReference type="ARBA" id="ARBA00023004"/>
    </source>
</evidence>
<evidence type="ECO:0000256" key="16">
    <source>
        <dbReference type="PIRSR" id="PIRSR603816-1"/>
    </source>
</evidence>
<proteinExistence type="predicted"/>
<evidence type="ECO:0000256" key="8">
    <source>
        <dbReference type="ARBA" id="ARBA00022982"/>
    </source>
</evidence>
<keyword evidence="10" id="KW-0560">Oxidoreductase</keyword>
<dbReference type="Pfam" id="PF02665">
    <property type="entry name" value="Nitrate_red_gam"/>
    <property type="match status" value="1"/>
</dbReference>
<evidence type="ECO:0000256" key="2">
    <source>
        <dbReference type="ARBA" id="ARBA00012500"/>
    </source>
</evidence>
<feature type="binding site" description="axial binding residue" evidence="16">
    <location>
        <position position="66"/>
    </location>
    <ligand>
        <name>heme b</name>
        <dbReference type="ChEBI" id="CHEBI:60344"/>
        <label>2</label>
    </ligand>
    <ligandPart>
        <name>Fe</name>
        <dbReference type="ChEBI" id="CHEBI:18248"/>
    </ligandPart>
</feature>
<evidence type="ECO:0000313" key="20">
    <source>
        <dbReference type="Proteomes" id="UP000183104"/>
    </source>
</evidence>